<proteinExistence type="predicted"/>
<dbReference type="Pfam" id="PF07022">
    <property type="entry name" value="Phage_CI_repr"/>
    <property type="match status" value="1"/>
</dbReference>
<dbReference type="SUPFAM" id="SSF47413">
    <property type="entry name" value="lambda repressor-like DNA-binding domains"/>
    <property type="match status" value="1"/>
</dbReference>
<dbReference type="CDD" id="cd00093">
    <property type="entry name" value="HTH_XRE"/>
    <property type="match status" value="1"/>
</dbReference>
<dbReference type="CDD" id="cd06529">
    <property type="entry name" value="S24_LexA-like"/>
    <property type="match status" value="1"/>
</dbReference>
<keyword evidence="1" id="KW-0805">Transcription regulation</keyword>
<keyword evidence="3" id="KW-0804">Transcription</keyword>
<dbReference type="Gene3D" id="1.10.260.40">
    <property type="entry name" value="lambda repressor-like DNA-binding domains"/>
    <property type="match status" value="1"/>
</dbReference>
<evidence type="ECO:0000259" key="4">
    <source>
        <dbReference type="Pfam" id="PF00717"/>
    </source>
</evidence>
<dbReference type="InterPro" id="IPR036286">
    <property type="entry name" value="LexA/Signal_pep-like_sf"/>
</dbReference>
<evidence type="ECO:0000256" key="2">
    <source>
        <dbReference type="ARBA" id="ARBA00023125"/>
    </source>
</evidence>
<sequence>MMNETTQRLFQAAKDLKNINLPSELARFLNVSQQVIKNWEARGVSAKMIPEVAERLGISERWLRTGEGEMIGDDEVQIESNATLIGTLDVWDSKTPLSADDCEVPFYKDIHLSAGNGFSDDIEDYNGYKLRFSKSTLRRHGINPADVVCVCADGDSMEPVFPDGATLGINTADKVIKDGKIYAVNHGGLLRTKILQKLPDNKIRIKSYNSEAYPDEEVSLDDLSVIGRVFWWSVMA</sequence>
<evidence type="ECO:0000256" key="3">
    <source>
        <dbReference type="ARBA" id="ARBA00023163"/>
    </source>
</evidence>
<dbReference type="GO" id="GO:0003677">
    <property type="term" value="F:DNA binding"/>
    <property type="evidence" value="ECO:0007669"/>
    <property type="project" value="UniProtKB-KW"/>
</dbReference>
<dbReference type="InterPro" id="IPR039418">
    <property type="entry name" value="LexA-like"/>
</dbReference>
<dbReference type="PANTHER" id="PTHR40661:SF2">
    <property type="entry name" value="HTH-TYPE TRANSCRIPTIONAL REGULATOR PRTR"/>
    <property type="match status" value="1"/>
</dbReference>
<evidence type="ECO:0000313" key="6">
    <source>
        <dbReference type="EMBL" id="DAE11851.1"/>
    </source>
</evidence>
<evidence type="ECO:0000256" key="1">
    <source>
        <dbReference type="ARBA" id="ARBA00023015"/>
    </source>
</evidence>
<dbReference type="Gene3D" id="2.10.109.10">
    <property type="entry name" value="Umud Fragment, subunit A"/>
    <property type="match status" value="1"/>
</dbReference>
<organism evidence="6">
    <name type="scientific">Siphoviridae sp. ctD3x5</name>
    <dbReference type="NCBI Taxonomy" id="2825384"/>
    <lineage>
        <taxon>Viruses</taxon>
        <taxon>Duplodnaviria</taxon>
        <taxon>Heunggongvirae</taxon>
        <taxon>Uroviricota</taxon>
        <taxon>Caudoviricetes</taxon>
    </lineage>
</organism>
<feature type="domain" description="Bacteriophage CI repressor N-terminal" evidence="5">
    <location>
        <begin position="18"/>
        <end position="70"/>
    </location>
</feature>
<dbReference type="Pfam" id="PF00717">
    <property type="entry name" value="Peptidase_S24"/>
    <property type="match status" value="1"/>
</dbReference>
<dbReference type="InterPro" id="IPR001387">
    <property type="entry name" value="Cro/C1-type_HTH"/>
</dbReference>
<protein>
    <submittedName>
        <fullName evidence="6">Repressor protein CI</fullName>
    </submittedName>
</protein>
<dbReference type="GO" id="GO:0045892">
    <property type="term" value="P:negative regulation of DNA-templated transcription"/>
    <property type="evidence" value="ECO:0007669"/>
    <property type="project" value="InterPro"/>
</dbReference>
<keyword evidence="2" id="KW-0238">DNA-binding</keyword>
<dbReference type="EMBL" id="BK015538">
    <property type="protein sequence ID" value="DAE11851.1"/>
    <property type="molecule type" value="Genomic_DNA"/>
</dbReference>
<reference evidence="6" key="1">
    <citation type="journal article" date="2021" name="Proc. Natl. Acad. Sci. U.S.A.">
        <title>A Catalog of Tens of Thousands of Viruses from Human Metagenomes Reveals Hidden Associations with Chronic Diseases.</title>
        <authorList>
            <person name="Tisza M.J."/>
            <person name="Buck C.B."/>
        </authorList>
    </citation>
    <scope>NUCLEOTIDE SEQUENCE</scope>
    <source>
        <strain evidence="6">CtD3x5</strain>
    </source>
</reference>
<dbReference type="InterPro" id="IPR015927">
    <property type="entry name" value="Peptidase_S24_S26A/B/C"/>
</dbReference>
<evidence type="ECO:0000259" key="5">
    <source>
        <dbReference type="Pfam" id="PF07022"/>
    </source>
</evidence>
<dbReference type="InterPro" id="IPR010982">
    <property type="entry name" value="Lambda_DNA-bd_dom_sf"/>
</dbReference>
<dbReference type="InterPro" id="IPR010744">
    <property type="entry name" value="Phage_CI_N"/>
</dbReference>
<dbReference type="SUPFAM" id="SSF51306">
    <property type="entry name" value="LexA/Signal peptidase"/>
    <property type="match status" value="1"/>
</dbReference>
<accession>A0A8S5PZA5</accession>
<name>A0A8S5PZA5_9CAUD</name>
<feature type="domain" description="Peptidase S24/S26A/S26B/S26C" evidence="4">
    <location>
        <begin position="114"/>
        <end position="230"/>
    </location>
</feature>
<dbReference type="PANTHER" id="PTHR40661">
    <property type="match status" value="1"/>
</dbReference>